<dbReference type="InterPro" id="IPR011761">
    <property type="entry name" value="ATP-grasp"/>
</dbReference>
<dbReference type="STRING" id="999415.HMPREF9943_00365"/>
<dbReference type="SUPFAM" id="SSF56059">
    <property type="entry name" value="Glutathione synthetase ATP-binding domain-like"/>
    <property type="match status" value="1"/>
</dbReference>
<evidence type="ECO:0000256" key="2">
    <source>
        <dbReference type="ARBA" id="ARBA00022741"/>
    </source>
</evidence>
<evidence type="ECO:0000256" key="4">
    <source>
        <dbReference type="PROSITE-ProRule" id="PRU00409"/>
    </source>
</evidence>
<dbReference type="InterPro" id="IPR013815">
    <property type="entry name" value="ATP_grasp_subdomain_1"/>
</dbReference>
<accession>M2PP72</accession>
<keyword evidence="7" id="KW-1185">Reference proteome</keyword>
<keyword evidence="2 4" id="KW-0547">Nucleotide-binding</keyword>
<dbReference type="RefSeq" id="WP_004801516.1">
    <property type="nucleotide sequence ID" value="NZ_KB446646.1"/>
</dbReference>
<gene>
    <name evidence="6" type="ORF">HMPREF9943_00365</name>
</gene>
<feature type="domain" description="ATP-grasp" evidence="5">
    <location>
        <begin position="107"/>
        <end position="299"/>
    </location>
</feature>
<dbReference type="Pfam" id="PF13535">
    <property type="entry name" value="ATP-grasp_4"/>
    <property type="match status" value="1"/>
</dbReference>
<dbReference type="Gene3D" id="3.40.50.20">
    <property type="match status" value="1"/>
</dbReference>
<dbReference type="EMBL" id="AGEJ01000007">
    <property type="protein sequence ID" value="EMD17364.1"/>
    <property type="molecule type" value="Genomic_DNA"/>
</dbReference>
<evidence type="ECO:0000256" key="3">
    <source>
        <dbReference type="ARBA" id="ARBA00022840"/>
    </source>
</evidence>
<proteinExistence type="predicted"/>
<evidence type="ECO:0000259" key="5">
    <source>
        <dbReference type="PROSITE" id="PS50975"/>
    </source>
</evidence>
<dbReference type="PANTHER" id="PTHR43585">
    <property type="entry name" value="FUMIPYRROLE BIOSYNTHESIS PROTEIN C"/>
    <property type="match status" value="1"/>
</dbReference>
<reference evidence="6 7" key="1">
    <citation type="submission" date="2013-02" db="EMBL/GenBank/DDBJ databases">
        <title>The Genome Sequence of Lactobacillus catenaformis F0143.</title>
        <authorList>
            <consortium name="The Broad Institute Genome Sequencing Platform"/>
            <person name="Earl A."/>
            <person name="Ward D."/>
            <person name="Feldgarden M."/>
            <person name="Gevers D."/>
            <person name="Izard J."/>
            <person name="Blanton J.M."/>
            <person name="Mathney J."/>
            <person name="Dewhirst F.E."/>
            <person name="Young S.K."/>
            <person name="Zeng Q."/>
            <person name="Gargeya S."/>
            <person name="Fitzgerald M."/>
            <person name="Haas B."/>
            <person name="Abouelleil A."/>
            <person name="Alvarado L."/>
            <person name="Arachchi H.M."/>
            <person name="Berlin A."/>
            <person name="Chapman S.B."/>
            <person name="Gearin G."/>
            <person name="Goldberg J."/>
            <person name="Griggs A."/>
            <person name="Gujja S."/>
            <person name="Hansen M."/>
            <person name="Heiman D."/>
            <person name="Howarth C."/>
            <person name="Larimer J."/>
            <person name="Lui A."/>
            <person name="MacDonald P.J.P."/>
            <person name="McCowen C."/>
            <person name="Montmayeur A."/>
            <person name="Murphy C."/>
            <person name="Neiman D."/>
            <person name="Pearson M."/>
            <person name="Priest M."/>
            <person name="Roberts A."/>
            <person name="Saif S."/>
            <person name="Shea T."/>
            <person name="Sisk P."/>
            <person name="Stolte C."/>
            <person name="Sykes S."/>
            <person name="Wortman J."/>
            <person name="Nusbaum C."/>
            <person name="Birren B."/>
        </authorList>
    </citation>
    <scope>NUCLEOTIDE SEQUENCE [LARGE SCALE GENOMIC DNA]</scope>
    <source>
        <strain evidence="6 7">OT 569</strain>
    </source>
</reference>
<dbReference type="GO" id="GO:0005524">
    <property type="term" value="F:ATP binding"/>
    <property type="evidence" value="ECO:0007669"/>
    <property type="project" value="UniProtKB-UniRule"/>
</dbReference>
<keyword evidence="3 4" id="KW-0067">ATP-binding</keyword>
<dbReference type="GO" id="GO:0046872">
    <property type="term" value="F:metal ion binding"/>
    <property type="evidence" value="ECO:0007669"/>
    <property type="project" value="InterPro"/>
</dbReference>
<dbReference type="eggNOG" id="COG1181">
    <property type="taxonomic scope" value="Bacteria"/>
</dbReference>
<dbReference type="OrthoDB" id="9803907at2"/>
<protein>
    <recommendedName>
        <fullName evidence="5">ATP-grasp domain-containing protein</fullName>
    </recommendedName>
</protein>
<dbReference type="Gene3D" id="3.30.470.20">
    <property type="entry name" value="ATP-grasp fold, B domain"/>
    <property type="match status" value="1"/>
</dbReference>
<dbReference type="Gene3D" id="3.30.1490.20">
    <property type="entry name" value="ATP-grasp fold, A domain"/>
    <property type="match status" value="1"/>
</dbReference>
<dbReference type="BioCyc" id="ECAT999415-HMP:GTTI-375-MONOMER"/>
<evidence type="ECO:0000313" key="6">
    <source>
        <dbReference type="EMBL" id="EMD17364.1"/>
    </source>
</evidence>
<evidence type="ECO:0000313" key="7">
    <source>
        <dbReference type="Proteomes" id="UP000011758"/>
    </source>
</evidence>
<dbReference type="Proteomes" id="UP000011758">
    <property type="component" value="Unassembled WGS sequence"/>
</dbReference>
<dbReference type="PATRIC" id="fig|999415.3.peg.361"/>
<comment type="caution">
    <text evidence="6">The sequence shown here is derived from an EMBL/GenBank/DDBJ whole genome shotgun (WGS) entry which is preliminary data.</text>
</comment>
<dbReference type="PANTHER" id="PTHR43585:SF2">
    <property type="entry name" value="ATP-GRASP ENZYME FSQD"/>
    <property type="match status" value="1"/>
</dbReference>
<dbReference type="PROSITE" id="PS50975">
    <property type="entry name" value="ATP_GRASP"/>
    <property type="match status" value="1"/>
</dbReference>
<dbReference type="GO" id="GO:0016874">
    <property type="term" value="F:ligase activity"/>
    <property type="evidence" value="ECO:0007669"/>
    <property type="project" value="UniProtKB-KW"/>
</dbReference>
<dbReference type="AlphaFoldDB" id="M2PP72"/>
<evidence type="ECO:0000256" key="1">
    <source>
        <dbReference type="ARBA" id="ARBA00022598"/>
    </source>
</evidence>
<name>M2PP72_9FIRM</name>
<keyword evidence="1" id="KW-0436">Ligase</keyword>
<dbReference type="InterPro" id="IPR052032">
    <property type="entry name" value="ATP-dep_AA_Ligase"/>
</dbReference>
<sequence>MKKLAIIGASYLQLPLIKKAKEMKLETHVFAWAANDVGEKEADYFYPISIIEKEKILKKCQEISIDGICTIASDLAVITVNYVASVMNLPGNSMECTELSTNKHLMRQAFFLNHDPSPKSLLAAGIDDLKDISLDYPVIVKPIDRSGSRGITKLESSEGLKEAIEDAKKQGFDKHVLVEEYVSGQEYSIECISNNGKHHFLAATKKYTTGTPHFIETGHLEPAPLSDELLEKIKNSVFHALDSLKIKNGASHSELKISDTGDIKIIEIGGRMGGDFIGSTLVASSTGIDFVRGVIDIALGNPIDLKPMYTGCPTGIRFIFTDQDLKVLEELKKDDHIVLVDSEVHIIKEGTVTDSSTRFGYYIFKAKRIEDLEKYLPKGE</sequence>
<organism evidence="6 7">
    <name type="scientific">Eggerthia catenaformis OT 569 = DSM 20559</name>
    <dbReference type="NCBI Taxonomy" id="999415"/>
    <lineage>
        <taxon>Bacteria</taxon>
        <taxon>Bacillati</taxon>
        <taxon>Bacillota</taxon>
        <taxon>Erysipelotrichia</taxon>
        <taxon>Erysipelotrichales</taxon>
        <taxon>Coprobacillaceae</taxon>
        <taxon>Eggerthia</taxon>
    </lineage>
</organism>